<reference evidence="5 6" key="1">
    <citation type="journal article" date="2007" name="Nature">
        <title>Evolution of genes and genomes on the Drosophila phylogeny.</title>
        <authorList>
            <consortium name="Drosophila 12 Genomes Consortium"/>
            <person name="Clark A.G."/>
            <person name="Eisen M.B."/>
            <person name="Smith D.R."/>
            <person name="Bergman C.M."/>
            <person name="Oliver B."/>
            <person name="Markow T.A."/>
            <person name="Kaufman T.C."/>
            <person name="Kellis M."/>
            <person name="Gelbart W."/>
            <person name="Iyer V.N."/>
            <person name="Pollard D.A."/>
            <person name="Sackton T.B."/>
            <person name="Larracuente A.M."/>
            <person name="Singh N.D."/>
            <person name="Abad J.P."/>
            <person name="Abt D.N."/>
            <person name="Adryan B."/>
            <person name="Aguade M."/>
            <person name="Akashi H."/>
            <person name="Anderson W.W."/>
            <person name="Aquadro C.F."/>
            <person name="Ardell D.H."/>
            <person name="Arguello R."/>
            <person name="Artieri C.G."/>
            <person name="Barbash D.A."/>
            <person name="Barker D."/>
            <person name="Barsanti P."/>
            <person name="Batterham P."/>
            <person name="Batzoglou S."/>
            <person name="Begun D."/>
            <person name="Bhutkar A."/>
            <person name="Blanco E."/>
            <person name="Bosak S.A."/>
            <person name="Bradley R.K."/>
            <person name="Brand A.D."/>
            <person name="Brent M.R."/>
            <person name="Brooks A.N."/>
            <person name="Brown R.H."/>
            <person name="Butlin R.K."/>
            <person name="Caggese C."/>
            <person name="Calvi B.R."/>
            <person name="Bernardo de Carvalho A."/>
            <person name="Caspi A."/>
            <person name="Castrezana S."/>
            <person name="Celniker S.E."/>
            <person name="Chang J.L."/>
            <person name="Chapple C."/>
            <person name="Chatterji S."/>
            <person name="Chinwalla A."/>
            <person name="Civetta A."/>
            <person name="Clifton S.W."/>
            <person name="Comeron J.M."/>
            <person name="Costello J.C."/>
            <person name="Coyne J.A."/>
            <person name="Daub J."/>
            <person name="David R.G."/>
            <person name="Delcher A.L."/>
            <person name="Delehaunty K."/>
            <person name="Do C.B."/>
            <person name="Ebling H."/>
            <person name="Edwards K."/>
            <person name="Eickbush T."/>
            <person name="Evans J.D."/>
            <person name="Filipski A."/>
            <person name="Findeiss S."/>
            <person name="Freyhult E."/>
            <person name="Fulton L."/>
            <person name="Fulton R."/>
            <person name="Garcia A.C."/>
            <person name="Gardiner A."/>
            <person name="Garfield D.A."/>
            <person name="Garvin B.E."/>
            <person name="Gibson G."/>
            <person name="Gilbert D."/>
            <person name="Gnerre S."/>
            <person name="Godfrey J."/>
            <person name="Good R."/>
            <person name="Gotea V."/>
            <person name="Gravely B."/>
            <person name="Greenberg A.J."/>
            <person name="Griffiths-Jones S."/>
            <person name="Gross S."/>
            <person name="Guigo R."/>
            <person name="Gustafson E.A."/>
            <person name="Haerty W."/>
            <person name="Hahn M.W."/>
            <person name="Halligan D.L."/>
            <person name="Halpern A.L."/>
            <person name="Halter G.M."/>
            <person name="Han M.V."/>
            <person name="Heger A."/>
            <person name="Hillier L."/>
            <person name="Hinrichs A.S."/>
            <person name="Holmes I."/>
            <person name="Hoskins R.A."/>
            <person name="Hubisz M.J."/>
            <person name="Hultmark D."/>
            <person name="Huntley M.A."/>
            <person name="Jaffe D.B."/>
            <person name="Jagadeeshan S."/>
            <person name="Jeck W.R."/>
            <person name="Johnson J."/>
            <person name="Jones C.D."/>
            <person name="Jordan W.C."/>
            <person name="Karpen G.H."/>
            <person name="Kataoka E."/>
            <person name="Keightley P.D."/>
            <person name="Kheradpour P."/>
            <person name="Kirkness E.F."/>
            <person name="Koerich L.B."/>
            <person name="Kristiansen K."/>
            <person name="Kudrna D."/>
            <person name="Kulathinal R.J."/>
            <person name="Kumar S."/>
            <person name="Kwok R."/>
            <person name="Lander E."/>
            <person name="Langley C.H."/>
            <person name="Lapoint R."/>
            <person name="Lazzaro B.P."/>
            <person name="Lee S.J."/>
            <person name="Levesque L."/>
            <person name="Li R."/>
            <person name="Lin C.F."/>
            <person name="Lin M.F."/>
            <person name="Lindblad-Toh K."/>
            <person name="Llopart A."/>
            <person name="Long M."/>
            <person name="Low L."/>
            <person name="Lozovsky E."/>
            <person name="Lu J."/>
            <person name="Luo M."/>
            <person name="Machado C.A."/>
            <person name="Makalowski W."/>
            <person name="Marzo M."/>
            <person name="Matsuda M."/>
            <person name="Matzkin L."/>
            <person name="McAllister B."/>
            <person name="McBride C.S."/>
            <person name="McKernan B."/>
            <person name="McKernan K."/>
            <person name="Mendez-Lago M."/>
            <person name="Minx P."/>
            <person name="Mollenhauer M.U."/>
            <person name="Montooth K."/>
            <person name="Mount S.M."/>
            <person name="Mu X."/>
            <person name="Myers E."/>
            <person name="Negre B."/>
            <person name="Newfeld S."/>
            <person name="Nielsen R."/>
            <person name="Noor M.A."/>
            <person name="O'Grady P."/>
            <person name="Pachter L."/>
            <person name="Papaceit M."/>
            <person name="Parisi M.J."/>
            <person name="Parisi M."/>
            <person name="Parts L."/>
            <person name="Pedersen J.S."/>
            <person name="Pesole G."/>
            <person name="Phillippy A.M."/>
            <person name="Ponting C.P."/>
            <person name="Pop M."/>
            <person name="Porcelli D."/>
            <person name="Powell J.R."/>
            <person name="Prohaska S."/>
            <person name="Pruitt K."/>
            <person name="Puig M."/>
            <person name="Quesneville H."/>
            <person name="Ram K.R."/>
            <person name="Rand D."/>
            <person name="Rasmussen M.D."/>
            <person name="Reed L.K."/>
            <person name="Reenan R."/>
            <person name="Reily A."/>
            <person name="Remington K.A."/>
            <person name="Rieger T.T."/>
            <person name="Ritchie M.G."/>
            <person name="Robin C."/>
            <person name="Rogers Y.H."/>
            <person name="Rohde C."/>
            <person name="Rozas J."/>
            <person name="Rubenfield M.J."/>
            <person name="Ruiz A."/>
            <person name="Russo S."/>
            <person name="Salzberg S.L."/>
            <person name="Sanchez-Gracia A."/>
            <person name="Saranga D.J."/>
            <person name="Sato H."/>
            <person name="Schaeffer S.W."/>
            <person name="Schatz M.C."/>
            <person name="Schlenke T."/>
            <person name="Schwartz R."/>
            <person name="Segarra C."/>
            <person name="Singh R.S."/>
            <person name="Sirot L."/>
            <person name="Sirota M."/>
            <person name="Sisneros N.B."/>
            <person name="Smith C.D."/>
            <person name="Smith T.F."/>
            <person name="Spieth J."/>
            <person name="Stage D.E."/>
            <person name="Stark A."/>
            <person name="Stephan W."/>
            <person name="Strausberg R.L."/>
            <person name="Strempel S."/>
            <person name="Sturgill D."/>
            <person name="Sutton G."/>
            <person name="Sutton G.G."/>
            <person name="Tao W."/>
            <person name="Teichmann S."/>
            <person name="Tobari Y.N."/>
            <person name="Tomimura Y."/>
            <person name="Tsolas J.M."/>
            <person name="Valente V.L."/>
            <person name="Venter E."/>
            <person name="Venter J.C."/>
            <person name="Vicario S."/>
            <person name="Vieira F.G."/>
            <person name="Vilella A.J."/>
            <person name="Villasante A."/>
            <person name="Walenz B."/>
            <person name="Wang J."/>
            <person name="Wasserman M."/>
            <person name="Watts T."/>
            <person name="Wilson D."/>
            <person name="Wilson R.K."/>
            <person name="Wing R.A."/>
            <person name="Wolfner M.F."/>
            <person name="Wong A."/>
            <person name="Wong G.K."/>
            <person name="Wu C.I."/>
            <person name="Wu G."/>
            <person name="Yamamoto D."/>
            <person name="Yang H.P."/>
            <person name="Yang S.P."/>
            <person name="Yorke J.A."/>
            <person name="Yoshida K."/>
            <person name="Zdobnov E."/>
            <person name="Zhang P."/>
            <person name="Zhang Y."/>
            <person name="Zimin A.V."/>
            <person name="Baldwin J."/>
            <person name="Abdouelleil A."/>
            <person name="Abdulkadir J."/>
            <person name="Abebe A."/>
            <person name="Abera B."/>
            <person name="Abreu J."/>
            <person name="Acer S.C."/>
            <person name="Aftuck L."/>
            <person name="Alexander A."/>
            <person name="An P."/>
            <person name="Anderson E."/>
            <person name="Anderson S."/>
            <person name="Arachi H."/>
            <person name="Azer M."/>
            <person name="Bachantsang P."/>
            <person name="Barry A."/>
            <person name="Bayul T."/>
            <person name="Berlin A."/>
            <person name="Bessette D."/>
            <person name="Bloom T."/>
            <person name="Blye J."/>
            <person name="Boguslavskiy L."/>
            <person name="Bonnet C."/>
            <person name="Boukhgalter B."/>
            <person name="Bourzgui I."/>
            <person name="Brown A."/>
            <person name="Cahill P."/>
            <person name="Channer S."/>
            <person name="Cheshatsang Y."/>
            <person name="Chuda L."/>
            <person name="Citroen M."/>
            <person name="Collymore A."/>
            <person name="Cooke P."/>
            <person name="Costello M."/>
            <person name="D'Aco K."/>
            <person name="Daza R."/>
            <person name="De Haan G."/>
            <person name="DeGray S."/>
            <person name="DeMaso C."/>
            <person name="Dhargay N."/>
            <person name="Dooley K."/>
            <person name="Dooley E."/>
            <person name="Doricent M."/>
            <person name="Dorje P."/>
            <person name="Dorjee K."/>
            <person name="Dupes A."/>
            <person name="Elong R."/>
            <person name="Falk J."/>
            <person name="Farina A."/>
            <person name="Faro S."/>
            <person name="Ferguson D."/>
            <person name="Fisher S."/>
            <person name="Foley C.D."/>
            <person name="Franke A."/>
            <person name="Friedrich D."/>
            <person name="Gadbois L."/>
            <person name="Gearin G."/>
            <person name="Gearin C.R."/>
            <person name="Giannoukos G."/>
            <person name="Goode T."/>
            <person name="Graham J."/>
            <person name="Grandbois E."/>
            <person name="Grewal S."/>
            <person name="Gyaltsen K."/>
            <person name="Hafez N."/>
            <person name="Hagos B."/>
            <person name="Hall J."/>
            <person name="Henson C."/>
            <person name="Hollinger A."/>
            <person name="Honan T."/>
            <person name="Huard M.D."/>
            <person name="Hughes L."/>
            <person name="Hurhula B."/>
            <person name="Husby M.E."/>
            <person name="Kamat A."/>
            <person name="Kanga B."/>
            <person name="Kashin S."/>
            <person name="Khazanovich D."/>
            <person name="Kisner P."/>
            <person name="Lance K."/>
            <person name="Lara M."/>
            <person name="Lee W."/>
            <person name="Lennon N."/>
            <person name="Letendre F."/>
            <person name="LeVine R."/>
            <person name="Lipovsky A."/>
            <person name="Liu X."/>
            <person name="Liu J."/>
            <person name="Liu S."/>
            <person name="Lokyitsang T."/>
            <person name="Lokyitsang Y."/>
            <person name="Lubonja R."/>
            <person name="Lui A."/>
            <person name="MacDonald P."/>
            <person name="Magnisalis V."/>
            <person name="Maru K."/>
            <person name="Matthews C."/>
            <person name="McCusker W."/>
            <person name="McDonough S."/>
            <person name="Mehta T."/>
            <person name="Meldrim J."/>
            <person name="Meneus L."/>
            <person name="Mihai O."/>
            <person name="Mihalev A."/>
            <person name="Mihova T."/>
            <person name="Mittelman R."/>
            <person name="Mlenga V."/>
            <person name="Montmayeur A."/>
            <person name="Mulrain L."/>
            <person name="Navidi A."/>
            <person name="Naylor J."/>
            <person name="Negash T."/>
            <person name="Nguyen T."/>
            <person name="Nguyen N."/>
            <person name="Nicol R."/>
            <person name="Norbu C."/>
            <person name="Norbu N."/>
            <person name="Novod N."/>
            <person name="O'Neill B."/>
            <person name="Osman S."/>
            <person name="Markiewicz E."/>
            <person name="Oyono O.L."/>
            <person name="Patti C."/>
            <person name="Phunkhang P."/>
            <person name="Pierre F."/>
            <person name="Priest M."/>
            <person name="Raghuraman S."/>
            <person name="Rege F."/>
            <person name="Reyes R."/>
            <person name="Rise C."/>
            <person name="Rogov P."/>
            <person name="Ross K."/>
            <person name="Ryan E."/>
            <person name="Settipalli S."/>
            <person name="Shea T."/>
            <person name="Sherpa N."/>
            <person name="Shi L."/>
            <person name="Shih D."/>
            <person name="Sparrow T."/>
            <person name="Spaulding J."/>
            <person name="Stalker J."/>
            <person name="Stange-Thomann N."/>
            <person name="Stavropoulos S."/>
            <person name="Stone C."/>
            <person name="Strader C."/>
            <person name="Tesfaye S."/>
            <person name="Thomson T."/>
            <person name="Thoulutsang Y."/>
            <person name="Thoulutsang D."/>
            <person name="Topham K."/>
            <person name="Topping I."/>
            <person name="Tsamla T."/>
            <person name="Vassiliev H."/>
            <person name="Vo A."/>
            <person name="Wangchuk T."/>
            <person name="Wangdi T."/>
            <person name="Weiand M."/>
            <person name="Wilkinson J."/>
            <person name="Wilson A."/>
            <person name="Yadav S."/>
            <person name="Young G."/>
            <person name="Yu Q."/>
            <person name="Zembek L."/>
            <person name="Zhong D."/>
            <person name="Zimmer A."/>
            <person name="Zwirko Z."/>
            <person name="Jaffe D.B."/>
            <person name="Alvarez P."/>
            <person name="Brockman W."/>
            <person name="Butler J."/>
            <person name="Chin C."/>
            <person name="Gnerre S."/>
            <person name="Grabherr M."/>
            <person name="Kleber M."/>
            <person name="Mauceli E."/>
            <person name="MacCallum I."/>
        </authorList>
    </citation>
    <scope>NUCLEOTIDE SEQUENCE [LARGE SCALE GENOMIC DNA]</scope>
    <source>
        <strain evidence="6">Tucson 15081-1352.22</strain>
    </source>
</reference>
<evidence type="ECO:0000256" key="2">
    <source>
        <dbReference type="ARBA" id="ARBA00022723"/>
    </source>
</evidence>
<dbReference type="Gene3D" id="3.90.230.10">
    <property type="entry name" value="Creatinase/methionine aminopeptidase superfamily"/>
    <property type="match status" value="1"/>
</dbReference>
<protein>
    <recommendedName>
        <fullName evidence="7">Aminopeptidase P N-terminal domain-containing protein</fullName>
    </recommendedName>
</protein>
<dbReference type="GO" id="GO:0005739">
    <property type="term" value="C:mitochondrion"/>
    <property type="evidence" value="ECO:0007669"/>
    <property type="project" value="TreeGrafter"/>
</dbReference>
<evidence type="ECO:0008006" key="7">
    <source>
        <dbReference type="Google" id="ProtNLM"/>
    </source>
</evidence>
<dbReference type="PANTHER" id="PTHR43226">
    <property type="entry name" value="XAA-PRO AMINOPEPTIDASE 3"/>
    <property type="match status" value="1"/>
</dbReference>
<keyword evidence="6" id="KW-1185">Reference proteome</keyword>
<gene>
    <name evidence="5" type="primary">Dmoj\GI26265</name>
    <name evidence="5" type="ORF">Dmoj_GI26265</name>
</gene>
<dbReference type="InterPro" id="IPR029149">
    <property type="entry name" value="Creatin/AminoP/Spt16_N"/>
</dbReference>
<dbReference type="SMR" id="A0A0Q9XKK9"/>
<dbReference type="GO" id="GO:0016787">
    <property type="term" value="F:hydrolase activity"/>
    <property type="evidence" value="ECO:0007669"/>
    <property type="project" value="UniProtKB-KW"/>
</dbReference>
<sequence>MFRALPKFKGFRPWVNFLLPQSQLCNEKLCELMQSAPPPAPSPVPAPEPAPIQVPAPAPAPAPPPEPVSMEDSEFAKMMNPLSVAELRQRQPPIKWRTTDYTKDDPNRIEVMIPKEVAHHRWAIMDRLSHSERRRGNTHALIIAGVRSIYGQPVRQLAEFAYLCDCLLPDMVLVLVRNRLMELRALLFQPEEREYIDPTLTTYACQRFNVDNVLPLSAFKETLYRKLHNISAKLWYTKDASRLTQLVKELAYDLKLNIDCPRHMMQCVRSVKTKRELTAIRRANLIASESMQEVIMEHEPYQGKHEIGLLFDEKCRQRHAYQELPYAPKLTAGLGNVWLMDGACQYAGYHGGLARYWPILGRFSPPQKVLYNMLLEIRSKLCLLMSNKRSIVRTPRELHATFLILLAAHLQKMRVLPDNLMRRPGNYKSVTRFTCFSTLIKHVGLDCEINQDQMLNYKLMPGNVISLQLSVVIPSDCLQAYPEFRGLVCILNDCVHIKDNHDVELLTDGCVSIARDLEELRDSSKRSKLAN</sequence>
<organism evidence="5 6">
    <name type="scientific">Drosophila mojavensis</name>
    <name type="common">Fruit fly</name>
    <dbReference type="NCBI Taxonomy" id="7230"/>
    <lineage>
        <taxon>Eukaryota</taxon>
        <taxon>Metazoa</taxon>
        <taxon>Ecdysozoa</taxon>
        <taxon>Arthropoda</taxon>
        <taxon>Hexapoda</taxon>
        <taxon>Insecta</taxon>
        <taxon>Pterygota</taxon>
        <taxon>Neoptera</taxon>
        <taxon>Endopterygota</taxon>
        <taxon>Diptera</taxon>
        <taxon>Brachycera</taxon>
        <taxon>Muscomorpha</taxon>
        <taxon>Ephydroidea</taxon>
        <taxon>Drosophilidae</taxon>
        <taxon>Drosophila</taxon>
    </lineage>
</organism>
<dbReference type="InParanoid" id="A0A0Q9XKK9"/>
<dbReference type="KEGG" id="dmo:Dmoj_GI26265"/>
<evidence type="ECO:0000313" key="5">
    <source>
        <dbReference type="EMBL" id="KRG06362.1"/>
    </source>
</evidence>
<feature type="compositionally biased region" description="Pro residues" evidence="4">
    <location>
        <begin position="36"/>
        <end position="67"/>
    </location>
</feature>
<accession>A0A0Q9XKK9</accession>
<dbReference type="SUPFAM" id="SSF53092">
    <property type="entry name" value="Creatinase/prolidase N-terminal domain"/>
    <property type="match status" value="1"/>
</dbReference>
<dbReference type="OrthoDB" id="4215474at2759"/>
<dbReference type="InterPro" id="IPR036005">
    <property type="entry name" value="Creatinase/aminopeptidase-like"/>
</dbReference>
<dbReference type="Gene3D" id="3.40.350.10">
    <property type="entry name" value="Creatinase/prolidase N-terminal domain"/>
    <property type="match status" value="1"/>
</dbReference>
<dbReference type="FunCoup" id="A0A0Q9XKK9">
    <property type="interactions" value="1"/>
</dbReference>
<feature type="region of interest" description="Disordered" evidence="4">
    <location>
        <begin position="36"/>
        <end position="68"/>
    </location>
</feature>
<dbReference type="SUPFAM" id="SSF55920">
    <property type="entry name" value="Creatinase/aminopeptidase"/>
    <property type="match status" value="1"/>
</dbReference>
<dbReference type="EMBL" id="CH933809">
    <property type="protein sequence ID" value="KRG06362.1"/>
    <property type="molecule type" value="Genomic_DNA"/>
</dbReference>
<keyword evidence="2" id="KW-0479">Metal-binding</keyword>
<proteinExistence type="inferred from homology"/>
<dbReference type="AlphaFoldDB" id="A0A0Q9XKK9"/>
<comment type="similarity">
    <text evidence="1">Belongs to the peptidase M24B family.</text>
</comment>
<name>A0A0Q9XKK9_DROMO</name>
<evidence type="ECO:0000313" key="6">
    <source>
        <dbReference type="Proteomes" id="UP000009192"/>
    </source>
</evidence>
<dbReference type="GO" id="GO:0046872">
    <property type="term" value="F:metal ion binding"/>
    <property type="evidence" value="ECO:0007669"/>
    <property type="project" value="UniProtKB-KW"/>
</dbReference>
<dbReference type="PANTHER" id="PTHR43226:SF4">
    <property type="entry name" value="XAA-PRO AMINOPEPTIDASE 3"/>
    <property type="match status" value="1"/>
</dbReference>
<dbReference type="InterPro" id="IPR052433">
    <property type="entry name" value="X-Pro_dipept-like"/>
</dbReference>
<evidence type="ECO:0000256" key="1">
    <source>
        <dbReference type="ARBA" id="ARBA00008766"/>
    </source>
</evidence>
<evidence type="ECO:0000256" key="3">
    <source>
        <dbReference type="ARBA" id="ARBA00022801"/>
    </source>
</evidence>
<dbReference type="Proteomes" id="UP000009192">
    <property type="component" value="Unassembled WGS sequence"/>
</dbReference>
<keyword evidence="3" id="KW-0378">Hydrolase</keyword>
<evidence type="ECO:0000256" key="4">
    <source>
        <dbReference type="SAM" id="MobiDB-lite"/>
    </source>
</evidence>